<dbReference type="PROSITE" id="PS00086">
    <property type="entry name" value="CYTOCHROME_P450"/>
    <property type="match status" value="1"/>
</dbReference>
<keyword evidence="6 7" id="KW-0349">Heme</keyword>
<dbReference type="InterPro" id="IPR017972">
    <property type="entry name" value="Cyt_P450_CS"/>
</dbReference>
<name>A0A5J9W284_9POAL</name>
<dbReference type="GO" id="GO:0016705">
    <property type="term" value="F:oxidoreductase activity, acting on paired donors, with incorporation or reduction of molecular oxygen"/>
    <property type="evidence" value="ECO:0007669"/>
    <property type="project" value="InterPro"/>
</dbReference>
<evidence type="ECO:0000256" key="6">
    <source>
        <dbReference type="PIRSR" id="PIRSR602401-1"/>
    </source>
</evidence>
<dbReference type="Gene3D" id="1.10.630.10">
    <property type="entry name" value="Cytochrome P450"/>
    <property type="match status" value="1"/>
</dbReference>
<evidence type="ECO:0000256" key="4">
    <source>
        <dbReference type="ARBA" id="ARBA00023002"/>
    </source>
</evidence>
<comment type="caution">
    <text evidence="9">The sequence shown here is derived from an EMBL/GenBank/DDBJ whole genome shotgun (WGS) entry which is preliminary data.</text>
</comment>
<dbReference type="GO" id="GO:0020037">
    <property type="term" value="F:heme binding"/>
    <property type="evidence" value="ECO:0007669"/>
    <property type="project" value="InterPro"/>
</dbReference>
<dbReference type="InterPro" id="IPR036396">
    <property type="entry name" value="Cyt_P450_sf"/>
</dbReference>
<proteinExistence type="inferred from homology"/>
<dbReference type="InterPro" id="IPR001128">
    <property type="entry name" value="Cyt_P450"/>
</dbReference>
<comment type="similarity">
    <text evidence="2 7">Belongs to the cytochrome P450 family.</text>
</comment>
<protein>
    <recommendedName>
        <fullName evidence="11">Cytochrome P450</fullName>
    </recommendedName>
</protein>
<dbReference type="Pfam" id="PF00067">
    <property type="entry name" value="p450"/>
    <property type="match status" value="1"/>
</dbReference>
<dbReference type="CDD" id="cd11043">
    <property type="entry name" value="CYP90-like"/>
    <property type="match status" value="1"/>
</dbReference>
<dbReference type="OrthoDB" id="3945418at2759"/>
<evidence type="ECO:0000256" key="5">
    <source>
        <dbReference type="ARBA" id="ARBA00023004"/>
    </source>
</evidence>
<evidence type="ECO:0008006" key="11">
    <source>
        <dbReference type="Google" id="ProtNLM"/>
    </source>
</evidence>
<organism evidence="9 10">
    <name type="scientific">Eragrostis curvula</name>
    <name type="common">weeping love grass</name>
    <dbReference type="NCBI Taxonomy" id="38414"/>
    <lineage>
        <taxon>Eukaryota</taxon>
        <taxon>Viridiplantae</taxon>
        <taxon>Streptophyta</taxon>
        <taxon>Embryophyta</taxon>
        <taxon>Tracheophyta</taxon>
        <taxon>Spermatophyta</taxon>
        <taxon>Magnoliopsida</taxon>
        <taxon>Liliopsida</taxon>
        <taxon>Poales</taxon>
        <taxon>Poaceae</taxon>
        <taxon>PACMAD clade</taxon>
        <taxon>Chloridoideae</taxon>
        <taxon>Eragrostideae</taxon>
        <taxon>Eragrostidinae</taxon>
        <taxon>Eragrostis</taxon>
    </lineage>
</organism>
<evidence type="ECO:0000256" key="8">
    <source>
        <dbReference type="SAM" id="Phobius"/>
    </source>
</evidence>
<keyword evidence="5 6" id="KW-0408">Iron</keyword>
<keyword evidence="8" id="KW-1133">Transmembrane helix</keyword>
<keyword evidence="7" id="KW-0503">Monooxygenase</keyword>
<dbReference type="GO" id="GO:0016125">
    <property type="term" value="P:sterol metabolic process"/>
    <property type="evidence" value="ECO:0007669"/>
    <property type="project" value="TreeGrafter"/>
</dbReference>
<accession>A0A5J9W284</accession>
<gene>
    <name evidence="9" type="ORF">EJB05_08426</name>
</gene>
<sequence>LQLYILELITEIKLRKLSLRSILLDRKRREAMDASASWLMLAAAVTILAAVITSFFSAGGTAEKTKPVPPGSFGLPVVGQTLSYLRALRSNTVDDWLRRWVAAYGPVSRLSFFGRPAAILGGAAGNKFIFSTEAMPPKNSASLSRMIGERTIRDVVGDEHRRVRAMMMPFLRPDACKRYVAAMDAEVRRHLDAEWRGRATVAVMPSMKDLTFDIMCTVIFGLGTGAVRRELSTEFQQLASGASTVPLNLPFSKFGKCLAASRRGRRAVTGVIQERQAKLERGQSSPADDVVTHMIAEGLPDEEIIDNVMFLMLAAHDTTAALITFLIRHLDANRDSYDKVVQEQEEIARCKEPGEALSWEDLGKMRYTWAAALETLRLVPPMPTMLRKTTDDVEFGGYRIPKGWQVVQPMSTTHHDPAIFPEPNRFDPTRFENSSAIPPFYFIPFGGGARVCPGNDFARVETLVTVHYIVTGFKWKLAAGCDGSYARFPLPYPSQGLLIDIEPRR</sequence>
<feature type="binding site" description="axial binding residue" evidence="6">
    <location>
        <position position="452"/>
    </location>
    <ligand>
        <name>heme</name>
        <dbReference type="ChEBI" id="CHEBI:30413"/>
    </ligand>
    <ligandPart>
        <name>Fe</name>
        <dbReference type="ChEBI" id="CHEBI:18248"/>
    </ligandPart>
</feature>
<evidence type="ECO:0000256" key="3">
    <source>
        <dbReference type="ARBA" id="ARBA00022723"/>
    </source>
</evidence>
<evidence type="ECO:0000256" key="1">
    <source>
        <dbReference type="ARBA" id="ARBA00001971"/>
    </source>
</evidence>
<evidence type="ECO:0000256" key="7">
    <source>
        <dbReference type="RuleBase" id="RU000461"/>
    </source>
</evidence>
<keyword evidence="8" id="KW-0812">Transmembrane</keyword>
<dbReference type="PANTHER" id="PTHR24286">
    <property type="entry name" value="CYTOCHROME P450 26"/>
    <property type="match status" value="1"/>
</dbReference>
<feature type="non-terminal residue" evidence="9">
    <location>
        <position position="1"/>
    </location>
</feature>
<comment type="cofactor">
    <cofactor evidence="1 6">
        <name>heme</name>
        <dbReference type="ChEBI" id="CHEBI:30413"/>
    </cofactor>
</comment>
<evidence type="ECO:0000256" key="2">
    <source>
        <dbReference type="ARBA" id="ARBA00010617"/>
    </source>
</evidence>
<reference evidence="9 10" key="1">
    <citation type="journal article" date="2019" name="Sci. Rep.">
        <title>A high-quality genome of Eragrostis curvula grass provides insights into Poaceae evolution and supports new strategies to enhance forage quality.</title>
        <authorList>
            <person name="Carballo J."/>
            <person name="Santos B.A.C.M."/>
            <person name="Zappacosta D."/>
            <person name="Garbus I."/>
            <person name="Selva J.P."/>
            <person name="Gallo C.A."/>
            <person name="Diaz A."/>
            <person name="Albertini E."/>
            <person name="Caccamo M."/>
            <person name="Echenique V."/>
        </authorList>
    </citation>
    <scope>NUCLEOTIDE SEQUENCE [LARGE SCALE GENOMIC DNA]</scope>
    <source>
        <strain evidence="10">cv. Victoria</strain>
        <tissue evidence="9">Leaf</tissue>
    </source>
</reference>
<dbReference type="PANTHER" id="PTHR24286:SF364">
    <property type="entry name" value="CYTOCHROME P450 FAMILY 718"/>
    <property type="match status" value="1"/>
</dbReference>
<dbReference type="AlphaFoldDB" id="A0A5J9W284"/>
<dbReference type="GO" id="GO:0005506">
    <property type="term" value="F:iron ion binding"/>
    <property type="evidence" value="ECO:0007669"/>
    <property type="project" value="InterPro"/>
</dbReference>
<feature type="transmembrane region" description="Helical" evidence="8">
    <location>
        <begin position="36"/>
        <end position="56"/>
    </location>
</feature>
<keyword evidence="3 6" id="KW-0479">Metal-binding</keyword>
<dbReference type="InterPro" id="IPR002401">
    <property type="entry name" value="Cyt_P450_E_grp-I"/>
</dbReference>
<dbReference type="SUPFAM" id="SSF48264">
    <property type="entry name" value="Cytochrome P450"/>
    <property type="match status" value="1"/>
</dbReference>
<dbReference type="Proteomes" id="UP000324897">
    <property type="component" value="Unassembled WGS sequence"/>
</dbReference>
<dbReference type="PRINTS" id="PR00385">
    <property type="entry name" value="P450"/>
</dbReference>
<evidence type="ECO:0000313" key="9">
    <source>
        <dbReference type="EMBL" id="TVU42043.1"/>
    </source>
</evidence>
<dbReference type="PRINTS" id="PR00463">
    <property type="entry name" value="EP450I"/>
</dbReference>
<evidence type="ECO:0000313" key="10">
    <source>
        <dbReference type="Proteomes" id="UP000324897"/>
    </source>
</evidence>
<keyword evidence="10" id="KW-1185">Reference proteome</keyword>
<keyword evidence="4 7" id="KW-0560">Oxidoreductase</keyword>
<dbReference type="EMBL" id="RWGY01000005">
    <property type="protein sequence ID" value="TVU42043.1"/>
    <property type="molecule type" value="Genomic_DNA"/>
</dbReference>
<keyword evidence="8" id="KW-0472">Membrane</keyword>
<dbReference type="GO" id="GO:0004497">
    <property type="term" value="F:monooxygenase activity"/>
    <property type="evidence" value="ECO:0007669"/>
    <property type="project" value="UniProtKB-KW"/>
</dbReference>
<dbReference type="FunFam" id="1.10.630.10:FF:000022">
    <property type="entry name" value="Taxadiene 5-alpha hydroxylase"/>
    <property type="match status" value="1"/>
</dbReference>